<dbReference type="Pfam" id="PF21781">
    <property type="entry name" value="DUF6876"/>
    <property type="match status" value="1"/>
</dbReference>
<feature type="domain" description="DUF6876" evidence="2">
    <location>
        <begin position="241"/>
        <end position="355"/>
    </location>
</feature>
<feature type="region of interest" description="Disordered" evidence="1">
    <location>
        <begin position="207"/>
        <end position="236"/>
    </location>
</feature>
<dbReference type="AlphaFoldDB" id="A0A2W4RJ11"/>
<dbReference type="EMBL" id="QJPH01000194">
    <property type="protein sequence ID" value="PZN83063.1"/>
    <property type="molecule type" value="Genomic_DNA"/>
</dbReference>
<evidence type="ECO:0000313" key="3">
    <source>
        <dbReference type="EMBL" id="PZN83063.1"/>
    </source>
</evidence>
<sequence>MKPITKPLYRVDGVHGLFADAAAWDQASGELFFISLWGRDTAIQELLARLSLPAGQGGFSSFNLTASDGGKTLISVSNPGRLDKLSGRMPTANLFGALAHAWVFVPSIRHPDFAGHRALMIAQGGGHDLGLGDDAFISDAVWPLFKDASHLPLLDEWRKDVIRVAVEHGWLKCHGGLAVDVLEIDLSAPDYETVICDLIRAGQLRLPGESSPPVHSDNGGGPAENADSPSPGNKRLTGEGLESHLCQFSGTENWYRHGLVKGMLYTDGVKSFAEKGGAEGAYWFLDVVATEIFPLLRNEPFLSIVLSVQGRKATVKVVDGNCQMLWEKRIDFTDMQTGDWKFYLTDNVLLLPGEY</sequence>
<dbReference type="Proteomes" id="UP000249396">
    <property type="component" value="Unassembled WGS sequence"/>
</dbReference>
<name>A0A2W4RJ11_9GAMM</name>
<comment type="caution">
    <text evidence="3">The sequence shown here is derived from an EMBL/GenBank/DDBJ whole genome shotgun (WGS) entry which is preliminary data.</text>
</comment>
<evidence type="ECO:0000256" key="1">
    <source>
        <dbReference type="SAM" id="MobiDB-lite"/>
    </source>
</evidence>
<accession>A0A2W4RJ11</accession>
<organism evidence="3 4">
    <name type="scientific">Candidatus Methylumidiphilus alinenensis</name>
    <dbReference type="NCBI Taxonomy" id="2202197"/>
    <lineage>
        <taxon>Bacteria</taxon>
        <taxon>Pseudomonadati</taxon>
        <taxon>Pseudomonadota</taxon>
        <taxon>Gammaproteobacteria</taxon>
        <taxon>Methylococcales</taxon>
        <taxon>Candidatus Methylumidiphilus</taxon>
    </lineage>
</organism>
<proteinExistence type="predicted"/>
<dbReference type="InterPro" id="IPR049241">
    <property type="entry name" value="DUF6876"/>
</dbReference>
<protein>
    <recommendedName>
        <fullName evidence="2">DUF6876 domain-containing protein</fullName>
    </recommendedName>
</protein>
<evidence type="ECO:0000259" key="2">
    <source>
        <dbReference type="Pfam" id="PF21781"/>
    </source>
</evidence>
<evidence type="ECO:0000313" key="4">
    <source>
        <dbReference type="Proteomes" id="UP000249396"/>
    </source>
</evidence>
<gene>
    <name evidence="3" type="ORF">DM484_05310</name>
</gene>
<reference evidence="3 4" key="1">
    <citation type="journal article" date="2018" name="Aquat. Microb. Ecol.">
        <title>Gammaproteobacterial methanotrophs dominate.</title>
        <authorList>
            <person name="Rissanen A.J."/>
            <person name="Saarenheimo J."/>
            <person name="Tiirola M."/>
            <person name="Peura S."/>
            <person name="Aalto S.L."/>
            <person name="Karvinen A."/>
            <person name="Nykanen H."/>
        </authorList>
    </citation>
    <scope>NUCLEOTIDE SEQUENCE [LARGE SCALE GENOMIC DNA]</scope>
    <source>
        <strain evidence="3">AMbin10</strain>
    </source>
</reference>